<dbReference type="EMBL" id="JABVED010000015">
    <property type="protein sequence ID" value="MBC6450298.1"/>
    <property type="molecule type" value="Genomic_DNA"/>
</dbReference>
<keyword evidence="1" id="KW-0175">Coiled coil</keyword>
<evidence type="ECO:0000256" key="2">
    <source>
        <dbReference type="SAM" id="MobiDB-lite"/>
    </source>
</evidence>
<sequence>MAGRGGDRGGRRGGASAARRPESVRRTRPAAAAPVKEPPKRQPAKRATRLGPLGLSTTRRAAVIATVVGALALSVAVPLRTYLSQRSDVQIQERRQAELRAEVEELERRRAQLADPAQIQAEAKRRLRYVMPGETPYMVELPAEAGGPGAGQKPTHPISQQAWYQALWDSVHGAGQ</sequence>
<comment type="caution">
    <text evidence="3">The sequence shown here is derived from an EMBL/GenBank/DDBJ whole genome shotgun (WGS) entry which is preliminary data.</text>
</comment>
<dbReference type="RefSeq" id="WP_187223398.1">
    <property type="nucleotide sequence ID" value="NZ_JABVED010000015.1"/>
</dbReference>
<evidence type="ECO:0000256" key="1">
    <source>
        <dbReference type="SAM" id="Coils"/>
    </source>
</evidence>
<evidence type="ECO:0000313" key="3">
    <source>
        <dbReference type="EMBL" id="MBC6450298.1"/>
    </source>
</evidence>
<evidence type="ECO:0000313" key="4">
    <source>
        <dbReference type="Proteomes" id="UP000734823"/>
    </source>
</evidence>
<keyword evidence="4" id="KW-1185">Reference proteome</keyword>
<feature type="compositionally biased region" description="Basic and acidic residues" evidence="2">
    <location>
        <begin position="1"/>
        <end position="10"/>
    </location>
</feature>
<accession>A0ABR7LC72</accession>
<organism evidence="3 4">
    <name type="scientific">Actinokineospora xionganensis</name>
    <dbReference type="NCBI Taxonomy" id="2684470"/>
    <lineage>
        <taxon>Bacteria</taxon>
        <taxon>Bacillati</taxon>
        <taxon>Actinomycetota</taxon>
        <taxon>Actinomycetes</taxon>
        <taxon>Pseudonocardiales</taxon>
        <taxon>Pseudonocardiaceae</taxon>
        <taxon>Actinokineospora</taxon>
    </lineage>
</organism>
<gene>
    <name evidence="3" type="ORF">GPZ80_24375</name>
</gene>
<feature type="region of interest" description="Disordered" evidence="2">
    <location>
        <begin position="1"/>
        <end position="53"/>
    </location>
</feature>
<protein>
    <submittedName>
        <fullName evidence="3">Septum formation initiator family protein</fullName>
    </submittedName>
</protein>
<proteinExistence type="predicted"/>
<dbReference type="Proteomes" id="UP000734823">
    <property type="component" value="Unassembled WGS sequence"/>
</dbReference>
<dbReference type="InterPro" id="IPR007060">
    <property type="entry name" value="FtsL/DivIC"/>
</dbReference>
<feature type="coiled-coil region" evidence="1">
    <location>
        <begin position="89"/>
        <end position="116"/>
    </location>
</feature>
<dbReference type="Pfam" id="PF04977">
    <property type="entry name" value="DivIC"/>
    <property type="match status" value="1"/>
</dbReference>
<name>A0ABR7LC72_9PSEU</name>
<reference evidence="3 4" key="1">
    <citation type="submission" date="2020-06" db="EMBL/GenBank/DDBJ databases">
        <title>Actinokineospora xiongansis sp. nov., isolated from soil of Baiyangdian.</title>
        <authorList>
            <person name="Zhang X."/>
        </authorList>
    </citation>
    <scope>NUCLEOTIDE SEQUENCE [LARGE SCALE GENOMIC DNA]</scope>
    <source>
        <strain evidence="3 4">HBU206404</strain>
    </source>
</reference>